<dbReference type="Pfam" id="PF01261">
    <property type="entry name" value="AP_endonuc_2"/>
    <property type="match status" value="1"/>
</dbReference>
<dbReference type="Proteomes" id="UP001060919">
    <property type="component" value="Chromosome"/>
</dbReference>
<dbReference type="Gene3D" id="3.20.20.150">
    <property type="entry name" value="Divalent-metal-dependent TIM barrel enzymes"/>
    <property type="match status" value="1"/>
</dbReference>
<keyword evidence="3" id="KW-1185">Reference proteome</keyword>
<keyword evidence="2" id="KW-0413">Isomerase</keyword>
<name>A0A915YII3_9BACT</name>
<dbReference type="GO" id="GO:0016853">
    <property type="term" value="F:isomerase activity"/>
    <property type="evidence" value="ECO:0007669"/>
    <property type="project" value="UniProtKB-KW"/>
</dbReference>
<dbReference type="RefSeq" id="WP_264788972.1">
    <property type="nucleotide sequence ID" value="NZ_AP026867.1"/>
</dbReference>
<proteinExistence type="predicted"/>
<dbReference type="InterPro" id="IPR013022">
    <property type="entry name" value="Xyl_isomerase-like_TIM-brl"/>
</dbReference>
<protein>
    <submittedName>
        <fullName evidence="2">Sugar phosphate isomerase/epimerase</fullName>
    </submittedName>
</protein>
<dbReference type="SUPFAM" id="SSF51658">
    <property type="entry name" value="Xylose isomerase-like"/>
    <property type="match status" value="1"/>
</dbReference>
<reference evidence="2" key="1">
    <citation type="submission" date="2022-09" db="EMBL/GenBank/DDBJ databases">
        <title>Aureispira anguillicida sp. nov., isolated from Leptocephalus of Japanese eel Anguilla japonica.</title>
        <authorList>
            <person name="Yuasa K."/>
            <person name="Mekata T."/>
            <person name="Ikunari K."/>
        </authorList>
    </citation>
    <scope>NUCLEOTIDE SEQUENCE</scope>
    <source>
        <strain evidence="2">EL160426</strain>
    </source>
</reference>
<feature type="domain" description="Xylose isomerase-like TIM barrel" evidence="1">
    <location>
        <begin position="38"/>
        <end position="252"/>
    </location>
</feature>
<gene>
    <name evidence="2" type="ORF">AsAng_0044590</name>
</gene>
<accession>A0A915YII3</accession>
<dbReference type="InterPro" id="IPR036237">
    <property type="entry name" value="Xyl_isomerase-like_sf"/>
</dbReference>
<dbReference type="AlphaFoldDB" id="A0A915YII3"/>
<evidence type="ECO:0000313" key="3">
    <source>
        <dbReference type="Proteomes" id="UP001060919"/>
    </source>
</evidence>
<evidence type="ECO:0000313" key="2">
    <source>
        <dbReference type="EMBL" id="BDS13718.1"/>
    </source>
</evidence>
<dbReference type="EMBL" id="AP026867">
    <property type="protein sequence ID" value="BDS13718.1"/>
    <property type="molecule type" value="Genomic_DNA"/>
</dbReference>
<dbReference type="InterPro" id="IPR050312">
    <property type="entry name" value="IolE/XylAMocC-like"/>
</dbReference>
<sequence length="260" mass="30095">MNIPILVSVANVTPEVLQRLEQQGVGIELSYFSYPSSLENDNLQAQIQAYKTMLKDFSQPVTMHGAFYDLSMTAREPKIVAVTRFRINQSLDIAIELGIKKLVFHTNYLHSQRPGYKEIWVKKQVDFWRSFIPKIEQHQLVLHLENTREEDYTYIGSILDQLSHPNFKTCYDTGHSHCFTQAQNKPISWVKGYQSHLSYIHLHSNNGRIDQHIAFTKGNVDFSHFFEAIRQLPAPPYLVIEVAQREDYLASLVALRQLGF</sequence>
<dbReference type="PANTHER" id="PTHR12110">
    <property type="entry name" value="HYDROXYPYRUVATE ISOMERASE"/>
    <property type="match status" value="1"/>
</dbReference>
<evidence type="ECO:0000259" key="1">
    <source>
        <dbReference type="Pfam" id="PF01261"/>
    </source>
</evidence>
<dbReference type="KEGG" id="aup:AsAng_0044590"/>
<organism evidence="2 3">
    <name type="scientific">Aureispira anguillae</name>
    <dbReference type="NCBI Taxonomy" id="2864201"/>
    <lineage>
        <taxon>Bacteria</taxon>
        <taxon>Pseudomonadati</taxon>
        <taxon>Bacteroidota</taxon>
        <taxon>Saprospiria</taxon>
        <taxon>Saprospirales</taxon>
        <taxon>Saprospiraceae</taxon>
        <taxon>Aureispira</taxon>
    </lineage>
</organism>